<organism evidence="2 3">
    <name type="scientific">Parelaphostrongylus tenuis</name>
    <name type="common">Meningeal worm</name>
    <dbReference type="NCBI Taxonomy" id="148309"/>
    <lineage>
        <taxon>Eukaryota</taxon>
        <taxon>Metazoa</taxon>
        <taxon>Ecdysozoa</taxon>
        <taxon>Nematoda</taxon>
        <taxon>Chromadorea</taxon>
        <taxon>Rhabditida</taxon>
        <taxon>Rhabditina</taxon>
        <taxon>Rhabditomorpha</taxon>
        <taxon>Strongyloidea</taxon>
        <taxon>Metastrongylidae</taxon>
        <taxon>Parelaphostrongylus</taxon>
    </lineage>
</organism>
<feature type="region of interest" description="Disordered" evidence="1">
    <location>
        <begin position="50"/>
        <end position="73"/>
    </location>
</feature>
<reference evidence="2" key="1">
    <citation type="submission" date="2021-06" db="EMBL/GenBank/DDBJ databases">
        <title>Parelaphostrongylus tenuis whole genome reference sequence.</title>
        <authorList>
            <person name="Garwood T.J."/>
            <person name="Larsen P.A."/>
            <person name="Fountain-Jones N.M."/>
            <person name="Garbe J.R."/>
            <person name="Macchietto M.G."/>
            <person name="Kania S.A."/>
            <person name="Gerhold R.W."/>
            <person name="Richards J.E."/>
            <person name="Wolf T.M."/>
        </authorList>
    </citation>
    <scope>NUCLEOTIDE SEQUENCE</scope>
    <source>
        <strain evidence="2">MNPRO001-30</strain>
        <tissue evidence="2">Meninges</tissue>
    </source>
</reference>
<dbReference type="AlphaFoldDB" id="A0AAD5QZ64"/>
<name>A0AAD5QZ64_PARTN</name>
<dbReference type="EMBL" id="JAHQIW010005602">
    <property type="protein sequence ID" value="KAJ1366625.1"/>
    <property type="molecule type" value="Genomic_DNA"/>
</dbReference>
<sequence length="73" mass="8274">MLFANIRELAFKSRHATQSDWEAFEDEELETVLQGLALSADEALITNKKRTWTKNVHTPEGSQHDDDGTDDAQ</sequence>
<protein>
    <submittedName>
        <fullName evidence="2">Uncharacterized protein</fullName>
    </submittedName>
</protein>
<gene>
    <name evidence="2" type="ORF">KIN20_027319</name>
</gene>
<evidence type="ECO:0000313" key="2">
    <source>
        <dbReference type="EMBL" id="KAJ1366625.1"/>
    </source>
</evidence>
<keyword evidence="3" id="KW-1185">Reference proteome</keyword>
<evidence type="ECO:0000256" key="1">
    <source>
        <dbReference type="SAM" id="MobiDB-lite"/>
    </source>
</evidence>
<proteinExistence type="predicted"/>
<accession>A0AAD5QZ64</accession>
<evidence type="ECO:0000313" key="3">
    <source>
        <dbReference type="Proteomes" id="UP001196413"/>
    </source>
</evidence>
<comment type="caution">
    <text evidence="2">The sequence shown here is derived from an EMBL/GenBank/DDBJ whole genome shotgun (WGS) entry which is preliminary data.</text>
</comment>
<dbReference type="Proteomes" id="UP001196413">
    <property type="component" value="Unassembled WGS sequence"/>
</dbReference>